<sequence length="250" mass="29092">CYRIDDIKFLERMISEVFALFSLPMKEISDFAVEQGIDIATAYRIKNKKSKSFEVVNGQRPSEITSDTSPSESSQETTQEVDIEDFFVHRFKNESERLDTFESVLQQLVSLTQSIQYRGGEKNWQKNFEDLSRYSTAVKLDCGMQGYLGFRVDEEGTFYCIVRVEGRADDMDAKDRGVEWIEQNENWVLMENDGLLRNCYDVGAFNFGIEKLVPISDSEVVEQKMLERLKELSKDLERFNELYPKPEEPE</sequence>
<dbReference type="EMBL" id="UINC01193782">
    <property type="protein sequence ID" value="SVE09557.1"/>
    <property type="molecule type" value="Genomic_DNA"/>
</dbReference>
<reference evidence="2" key="1">
    <citation type="submission" date="2018-05" db="EMBL/GenBank/DDBJ databases">
        <authorList>
            <person name="Lanie J.A."/>
            <person name="Ng W.-L."/>
            <person name="Kazmierczak K.M."/>
            <person name="Andrzejewski T.M."/>
            <person name="Davidsen T.M."/>
            <person name="Wayne K.J."/>
            <person name="Tettelin H."/>
            <person name="Glass J.I."/>
            <person name="Rusch D."/>
            <person name="Podicherti R."/>
            <person name="Tsui H.-C.T."/>
            <person name="Winkler M.E."/>
        </authorList>
    </citation>
    <scope>NUCLEOTIDE SEQUENCE</scope>
</reference>
<feature type="non-terminal residue" evidence="2">
    <location>
        <position position="1"/>
    </location>
</feature>
<accession>A0A383AP04</accession>
<feature type="non-terminal residue" evidence="2">
    <location>
        <position position="250"/>
    </location>
</feature>
<protein>
    <submittedName>
        <fullName evidence="2">Uncharacterized protein</fullName>
    </submittedName>
</protein>
<organism evidence="2">
    <name type="scientific">marine metagenome</name>
    <dbReference type="NCBI Taxonomy" id="408172"/>
    <lineage>
        <taxon>unclassified sequences</taxon>
        <taxon>metagenomes</taxon>
        <taxon>ecological metagenomes</taxon>
    </lineage>
</organism>
<evidence type="ECO:0000313" key="2">
    <source>
        <dbReference type="EMBL" id="SVE09557.1"/>
    </source>
</evidence>
<feature type="region of interest" description="Disordered" evidence="1">
    <location>
        <begin position="56"/>
        <end position="79"/>
    </location>
</feature>
<name>A0A383AP04_9ZZZZ</name>
<dbReference type="AlphaFoldDB" id="A0A383AP04"/>
<proteinExistence type="predicted"/>
<evidence type="ECO:0000256" key="1">
    <source>
        <dbReference type="SAM" id="MobiDB-lite"/>
    </source>
</evidence>
<gene>
    <name evidence="2" type="ORF">METZ01_LOCUS462411</name>
</gene>
<feature type="compositionally biased region" description="Low complexity" evidence="1">
    <location>
        <begin position="61"/>
        <end position="78"/>
    </location>
</feature>